<proteinExistence type="predicted"/>
<dbReference type="HOGENOM" id="CLU_1406587_0_0_9"/>
<organism evidence="1 3">
    <name type="scientific">[Clostridium] leptum DSM 753</name>
    <dbReference type="NCBI Taxonomy" id="428125"/>
    <lineage>
        <taxon>Bacteria</taxon>
        <taxon>Bacillati</taxon>
        <taxon>Bacillota</taxon>
        <taxon>Clostridia</taxon>
        <taxon>Eubacteriales</taxon>
        <taxon>Oscillospiraceae</taxon>
        <taxon>Oscillospiraceae incertae sedis</taxon>
    </lineage>
</organism>
<evidence type="ECO:0000313" key="3">
    <source>
        <dbReference type="Proteomes" id="UP000003490"/>
    </source>
</evidence>
<protein>
    <submittedName>
        <fullName evidence="2">DUF3783 domain-containing protein</fullName>
    </submittedName>
</protein>
<reference evidence="1 3" key="1">
    <citation type="submission" date="2007-08" db="EMBL/GenBank/DDBJ databases">
        <title>Draft genome sequence of Clostridium leptum (DSM 753).</title>
        <authorList>
            <person name="Sudarsanam P."/>
            <person name="Ley R."/>
            <person name="Guruge J."/>
            <person name="Turnbaugh P.J."/>
            <person name="Mahowald M."/>
            <person name="Liep D."/>
            <person name="Gordon J."/>
        </authorList>
    </citation>
    <scope>NUCLEOTIDE SEQUENCE [LARGE SCALE GENOMIC DNA]</scope>
    <source>
        <strain evidence="1 3">DSM 753</strain>
    </source>
</reference>
<evidence type="ECO:0000313" key="4">
    <source>
        <dbReference type="Proteomes" id="UP000220611"/>
    </source>
</evidence>
<dbReference type="Pfam" id="PF12646">
    <property type="entry name" value="DUF3783"/>
    <property type="match status" value="1"/>
</dbReference>
<dbReference type="Proteomes" id="UP000220611">
    <property type="component" value="Unassembled WGS sequence"/>
</dbReference>
<gene>
    <name evidence="2" type="ORF">CH238_03100</name>
    <name evidence="1" type="ORF">CLOLEP_02859</name>
</gene>
<keyword evidence="4" id="KW-1185">Reference proteome</keyword>
<dbReference type="EMBL" id="NOXF01000001">
    <property type="protein sequence ID" value="PEQ25989.1"/>
    <property type="molecule type" value="Genomic_DNA"/>
</dbReference>
<sequence>MKARLISQETVYLYHIGLNSQRGQEITQALGEISVQVKEIKEEQLGETLGYCLGLPGFSKNDSPLAEEGFDQEVLVMKGFTRQSMDRMLKQFQRKGVPPVALKAVLTEHNSKWRCIDFFRELEREHMFMSAYQSLRCQVLVAEGIAAPSQDLRREALRASELLAKGNEIEYEELVQELKCISSILEKECREEK</sequence>
<reference evidence="2 4" key="3">
    <citation type="submission" date="2017-07" db="EMBL/GenBank/DDBJ databases">
        <title>Prevalence of linear plasmids in Cutibacterium (Propionibacterium) acnes isolates obtained from prostatic tissue.</title>
        <authorList>
            <person name="Davidsson S."/>
            <person name="Carlsson J."/>
            <person name="Molling P."/>
            <person name="Andren O."/>
            <person name="Andersson S.-O."/>
            <person name="Brzuszkiewicz E."/>
            <person name="Poehlein A."/>
            <person name="Al-Zeer M."/>
            <person name="Brinkmann V."/>
            <person name="Scavenius C."/>
            <person name="Nazipi S."/>
            <person name="Soderquist B."/>
            <person name="Bruggemann H."/>
        </authorList>
    </citation>
    <scope>NUCLEOTIDE SEQUENCE [LARGE SCALE GENOMIC DNA]</scope>
    <source>
        <strain evidence="2 4">DSM 753</strain>
    </source>
</reference>
<dbReference type="EMBL" id="ABCB02000020">
    <property type="protein sequence ID" value="EDO60042.1"/>
    <property type="molecule type" value="Genomic_DNA"/>
</dbReference>
<dbReference type="AlphaFoldDB" id="A7VW95"/>
<name>A7VW95_9FIRM</name>
<evidence type="ECO:0000313" key="2">
    <source>
        <dbReference type="EMBL" id="PEQ25989.1"/>
    </source>
</evidence>
<reference evidence="1 3" key="2">
    <citation type="submission" date="2007-08" db="EMBL/GenBank/DDBJ databases">
        <authorList>
            <person name="Fulton L."/>
            <person name="Clifton S."/>
            <person name="Fulton B."/>
            <person name="Xu J."/>
            <person name="Minx P."/>
            <person name="Pepin K.H."/>
            <person name="Johnson M."/>
            <person name="Thiruvilangam P."/>
            <person name="Bhonagiri V."/>
            <person name="Nash W.E."/>
            <person name="Wang C."/>
            <person name="Mardis E.R."/>
            <person name="Wilson R.K."/>
        </authorList>
    </citation>
    <scope>NUCLEOTIDE SEQUENCE [LARGE SCALE GENOMIC DNA]</scope>
    <source>
        <strain evidence="1 3">DSM 753</strain>
    </source>
</reference>
<dbReference type="Proteomes" id="UP000003490">
    <property type="component" value="Unassembled WGS sequence"/>
</dbReference>
<dbReference type="OrthoDB" id="1049518at2"/>
<comment type="caution">
    <text evidence="1">The sequence shown here is derived from an EMBL/GenBank/DDBJ whole genome shotgun (WGS) entry which is preliminary data.</text>
</comment>
<evidence type="ECO:0000313" key="1">
    <source>
        <dbReference type="EMBL" id="EDO60042.1"/>
    </source>
</evidence>
<accession>A7VW95</accession>
<dbReference type="InterPro" id="IPR016621">
    <property type="entry name" value="UCP014543"/>
</dbReference>
<dbReference type="eggNOG" id="ENOG5033FK0">
    <property type="taxonomic scope" value="Bacteria"/>
</dbReference>